<dbReference type="Gene3D" id="3.40.50.10700">
    <property type="entry name" value="AF0625-like"/>
    <property type="match status" value="1"/>
</dbReference>
<dbReference type="PIRSF" id="PIRSF016210">
    <property type="entry name" value="UCP016210"/>
    <property type="match status" value="1"/>
</dbReference>
<dbReference type="PANTHER" id="PTHR34667">
    <property type="entry name" value="D-AMINOACYL-TRNA DEACYLASE"/>
    <property type="match status" value="1"/>
</dbReference>
<dbReference type="GO" id="GO:0019478">
    <property type="term" value="P:D-amino acid catabolic process"/>
    <property type="evidence" value="ECO:0007669"/>
    <property type="project" value="InterPro"/>
</dbReference>
<keyword evidence="2" id="KW-0378">Hydrolase</keyword>
<dbReference type="FunFam" id="3.40.630.50:FF:000001">
    <property type="entry name" value="D-aminoacyl-tRNA deacylase"/>
    <property type="match status" value="1"/>
</dbReference>
<evidence type="ECO:0000256" key="3">
    <source>
        <dbReference type="ARBA" id="ARBA00022833"/>
    </source>
</evidence>
<gene>
    <name evidence="4" type="ORF">EUGRSUZ_K02549</name>
</gene>
<keyword evidence="1" id="KW-0479">Metal-binding</keyword>
<evidence type="ECO:0000313" key="4">
    <source>
        <dbReference type="EMBL" id="KCW48939.1"/>
    </source>
</evidence>
<dbReference type="InterPro" id="IPR018033">
    <property type="entry name" value="Deacylase_DtdA_archaea"/>
</dbReference>
<dbReference type="GO" id="GO:0051499">
    <property type="term" value="F:D-aminoacyl-tRNA deacylase activity"/>
    <property type="evidence" value="ECO:0000318"/>
    <property type="project" value="GO_Central"/>
</dbReference>
<dbReference type="STRING" id="71139.A0A059A5F8"/>
<dbReference type="Gramene" id="KCW48939">
    <property type="protein sequence ID" value="KCW48939"/>
    <property type="gene ID" value="EUGRSUZ_K02549"/>
</dbReference>
<keyword evidence="3" id="KW-0862">Zinc</keyword>
<dbReference type="SUPFAM" id="SSF142535">
    <property type="entry name" value="AF0625-like"/>
    <property type="match status" value="1"/>
</dbReference>
<organism evidence="4">
    <name type="scientific">Eucalyptus grandis</name>
    <name type="common">Flooded gum</name>
    <dbReference type="NCBI Taxonomy" id="71139"/>
    <lineage>
        <taxon>Eukaryota</taxon>
        <taxon>Viridiplantae</taxon>
        <taxon>Streptophyta</taxon>
        <taxon>Embryophyta</taxon>
        <taxon>Tracheophyta</taxon>
        <taxon>Spermatophyta</taxon>
        <taxon>Magnoliopsida</taxon>
        <taxon>eudicotyledons</taxon>
        <taxon>Gunneridae</taxon>
        <taxon>Pentapetalae</taxon>
        <taxon>rosids</taxon>
        <taxon>malvids</taxon>
        <taxon>Myrtales</taxon>
        <taxon>Myrtaceae</taxon>
        <taxon>Myrtoideae</taxon>
        <taxon>Eucalypteae</taxon>
        <taxon>Eucalyptus</taxon>
    </lineage>
</organism>
<dbReference type="Gene3D" id="3.40.630.50">
    <property type="entry name" value="AF0625-like"/>
    <property type="match status" value="1"/>
</dbReference>
<dbReference type="InterPro" id="IPR007508">
    <property type="entry name" value="DtdA"/>
</dbReference>
<dbReference type="EMBL" id="KK198763">
    <property type="protein sequence ID" value="KCW48939.1"/>
    <property type="molecule type" value="Genomic_DNA"/>
</dbReference>
<dbReference type="OMA" id="WQRNAVE"/>
<dbReference type="PANTHER" id="PTHR34667:SF5">
    <property type="entry name" value="D-AMINOACYL-TRNA DEACYLASE"/>
    <property type="match status" value="1"/>
</dbReference>
<dbReference type="Pfam" id="PF04414">
    <property type="entry name" value="tRNA_deacylase"/>
    <property type="match status" value="2"/>
</dbReference>
<evidence type="ECO:0000256" key="2">
    <source>
        <dbReference type="ARBA" id="ARBA00022801"/>
    </source>
</evidence>
<protein>
    <recommendedName>
        <fullName evidence="5">D-aminoacyl-tRNA deacylase</fullName>
    </recommendedName>
</protein>
<evidence type="ECO:0000256" key="1">
    <source>
        <dbReference type="ARBA" id="ARBA00022723"/>
    </source>
</evidence>
<reference evidence="4" key="1">
    <citation type="submission" date="2013-07" db="EMBL/GenBank/DDBJ databases">
        <title>The genome of Eucalyptus grandis.</title>
        <authorList>
            <person name="Schmutz J."/>
            <person name="Hayes R."/>
            <person name="Myburg A."/>
            <person name="Tuskan G."/>
            <person name="Grattapaglia D."/>
            <person name="Rokhsar D.S."/>
        </authorList>
    </citation>
    <scope>NUCLEOTIDE SEQUENCE</scope>
    <source>
        <tissue evidence="4">Leaf extractions</tissue>
    </source>
</reference>
<dbReference type="InParanoid" id="A0A059A5F8"/>
<accession>A0A059A5F8</accession>
<dbReference type="GO" id="GO:0046872">
    <property type="term" value="F:metal ion binding"/>
    <property type="evidence" value="ECO:0007669"/>
    <property type="project" value="UniProtKB-KW"/>
</dbReference>
<name>A0A059A5F8_EUCGR</name>
<sequence length="277" mass="30921">MVTLVAATAADPASVRPMSSILAMPGWHPGPIVRDMLSFVNEKLRLLKLENHLVREDHLDKRWEEATGDSVDEVIFLSRHVAASNRPALTIHPIGTPHLREDEVPLAGGRPGWAAPPNPRIGPWLRLLKNLAKSHNLVPEFEVTLEATHHGPEISSPAMFVEIDDRPKVLLGIGGGYYVPWRMDNVRKDGIWVGHLLSGYSLPMEEPSESKEVNSKGVDGMWRKVINIAFETSRLAFPGGEVLAHLDLESFKTWRRKAVTEFLESEEIKIGKPGDFY</sequence>
<evidence type="ECO:0008006" key="5">
    <source>
        <dbReference type="Google" id="ProtNLM"/>
    </source>
</evidence>
<dbReference type="AlphaFoldDB" id="A0A059A5F8"/>
<proteinExistence type="predicted"/>